<feature type="compositionally biased region" description="Low complexity" evidence="6">
    <location>
        <begin position="523"/>
        <end position="542"/>
    </location>
</feature>
<evidence type="ECO:0000259" key="9">
    <source>
        <dbReference type="PROSITE" id="PS50268"/>
    </source>
</evidence>
<sequence>MKGDVYILVTGLMLAALANLPEIQSQECAFYGANISESQITVNIAETIEKNTNILNITTSAGVVNCSDLVTGALFSKYIGYTHIPSTTSNKTLQLFMGQVIGDDLDNGDIKIQSGQTNPRLLGQCKLYCTQAPTATLYITVVIEPENTKVPIFSQTSAELTLDEYYPVGLDFSDLLIVDGQRLYVTDMDLPSEKLTFEVSDPHFQALEPRVRHYNDSNGIARVAYEPCIAVNRTPNAENSPITFYLIAQNNQKQSSLSITINITPHDMHDPEFEWPYYTSTIADSQFTGLLTVKQQNILAYDGDEKINQDIRYEIADKGGLEVSIKNPQPGKGVPIEIELTQPVEGSATDKMRYVVIKATQTDDLNRYETVVLAVELPQIIVTTPTPTTPTTCPPCLTSSTASTPTTTTAMPCTTPTVPTCPPCPTLTTISTTCPTFNPATDCPTISTTNCPESSSSTEAAQTTLYTSTSSSTYPSSSSVTSTTTEGTTSCSCPACPSETVTVCPTQCPTYPTECPTCPTGTTLDSSSASTETSLSTVVSTSNPPTFPELTTVTPSTCDCPTTPSTVPTSCPVTCPESTTATTPTCDCPTTPSAASTSSPITCPESTTSSTLPCECPPVTCSTTSTPNPGNPTVHFDKQQYASELVENSPVQTLVVRLNAESSSVNEQPVYSFAESYNTRYFSVDPKTGVVTTAQSLPIGNYSLEAIAEIASGAKDYTRIAVSAVMGTLCSGTQFSSPLYEFPVAERTTGIVGQVELRSTEDTAYDLIIASCNPSSMIGDFDVKPNGTLIVVRPFGWTATIPKITITITAVSQRNVRLTPISTIVNLDVLDINDAPEFVGYGTSVVVGYPERTYFDPSVQMPLYTVKAFDPDSPENASLSYHLANEFEYFDIDVLTGSLFVRGLDSLDSTSSRTVQVLARDKHGLQDSLTITVKSLGEDFIALMKAKSDTDTLTVETVANDLSRILGCQTVILRIEKGPDSGASVKQLRNGYAYSITFYAVNNTAFIAREAIVKKLDQANTNGLSWTIDGSLTAPVEYEVDTIIDNLTNEAQGFEIATVVLSTVFGVTLILIVAYIIYTRKFEMERPWSKAVHAASLEIDKKHWDQRSFAQSNGMDDEQILEPEYGSFNSALSKVSSEGAAPPPNIRFVTGKTSGNDVEQAQSPTEDEAYCPPTPLPKKSILKDSNATDKNSKQRTEGDSKLEDTSAGVKFNSTPEVIEVAATTSDPPARGIDFSTDSNDAVDDDDDDDFLIEEL</sequence>
<organism evidence="10 11">
    <name type="scientific">Daphnia sinensis</name>
    <dbReference type="NCBI Taxonomy" id="1820382"/>
    <lineage>
        <taxon>Eukaryota</taxon>
        <taxon>Metazoa</taxon>
        <taxon>Ecdysozoa</taxon>
        <taxon>Arthropoda</taxon>
        <taxon>Crustacea</taxon>
        <taxon>Branchiopoda</taxon>
        <taxon>Diplostraca</taxon>
        <taxon>Cladocera</taxon>
        <taxon>Anomopoda</taxon>
        <taxon>Daphniidae</taxon>
        <taxon>Daphnia</taxon>
        <taxon>Daphnia similis group</taxon>
    </lineage>
</organism>
<feature type="compositionally biased region" description="Polar residues" evidence="6">
    <location>
        <begin position="449"/>
        <end position="462"/>
    </location>
</feature>
<dbReference type="PANTHER" id="PTHR24028">
    <property type="entry name" value="CADHERIN-87A"/>
    <property type="match status" value="1"/>
</dbReference>
<evidence type="ECO:0000256" key="2">
    <source>
        <dbReference type="ARBA" id="ARBA00022692"/>
    </source>
</evidence>
<evidence type="ECO:0000256" key="5">
    <source>
        <dbReference type="PROSITE-ProRule" id="PRU00043"/>
    </source>
</evidence>
<dbReference type="PANTHER" id="PTHR24028:SF328">
    <property type="entry name" value="CADHERIN-3"/>
    <property type="match status" value="1"/>
</dbReference>
<reference evidence="10 11" key="1">
    <citation type="submission" date="2022-05" db="EMBL/GenBank/DDBJ databases">
        <title>A multi-omics perspective on studying reproductive biology in Daphnia sinensis.</title>
        <authorList>
            <person name="Jia J."/>
        </authorList>
    </citation>
    <scope>NUCLEOTIDE SEQUENCE [LARGE SCALE GENOMIC DNA]</scope>
    <source>
        <strain evidence="10 11">WSL</strain>
    </source>
</reference>
<dbReference type="SUPFAM" id="SSF49313">
    <property type="entry name" value="Cadherin-like"/>
    <property type="match status" value="3"/>
</dbReference>
<feature type="chain" id="PRO_5042135802" description="Cadherin domain-containing protein" evidence="8">
    <location>
        <begin position="26"/>
        <end position="1255"/>
    </location>
</feature>
<accession>A0AAD5LC34</accession>
<comment type="subcellular location">
    <subcellularLocation>
        <location evidence="1">Membrane</location>
        <topology evidence="1">Single-pass membrane protein</topology>
    </subcellularLocation>
</comment>
<dbReference type="EMBL" id="WJBH02000004">
    <property type="protein sequence ID" value="KAI9559493.1"/>
    <property type="molecule type" value="Genomic_DNA"/>
</dbReference>
<dbReference type="PROSITE" id="PS00282">
    <property type="entry name" value="KAZAL_1"/>
    <property type="match status" value="1"/>
</dbReference>
<gene>
    <name evidence="10" type="ORF">GHT06_013487</name>
</gene>
<dbReference type="SMART" id="SM00112">
    <property type="entry name" value="CA"/>
    <property type="match status" value="2"/>
</dbReference>
<comment type="caution">
    <text evidence="10">The sequence shown here is derived from an EMBL/GenBank/DDBJ whole genome shotgun (WGS) entry which is preliminary data.</text>
</comment>
<proteinExistence type="predicted"/>
<feature type="region of interest" description="Disordered" evidence="6">
    <location>
        <begin position="1133"/>
        <end position="1255"/>
    </location>
</feature>
<dbReference type="GO" id="GO:0005886">
    <property type="term" value="C:plasma membrane"/>
    <property type="evidence" value="ECO:0007669"/>
    <property type="project" value="TreeGrafter"/>
</dbReference>
<feature type="region of interest" description="Disordered" evidence="6">
    <location>
        <begin position="449"/>
        <end position="491"/>
    </location>
</feature>
<dbReference type="InterPro" id="IPR002350">
    <property type="entry name" value="Kazal_dom"/>
</dbReference>
<dbReference type="InterPro" id="IPR002126">
    <property type="entry name" value="Cadherin-like_dom"/>
</dbReference>
<dbReference type="PROSITE" id="PS50268">
    <property type="entry name" value="CADHERIN_2"/>
    <property type="match status" value="1"/>
</dbReference>
<evidence type="ECO:0000313" key="10">
    <source>
        <dbReference type="EMBL" id="KAI9559493.1"/>
    </source>
</evidence>
<evidence type="ECO:0000256" key="7">
    <source>
        <dbReference type="SAM" id="Phobius"/>
    </source>
</evidence>
<feature type="compositionally biased region" description="Low complexity" evidence="6">
    <location>
        <begin position="463"/>
        <end position="491"/>
    </location>
</feature>
<feature type="domain" description="Cadherin" evidence="9">
    <location>
        <begin position="863"/>
        <end position="944"/>
    </location>
</feature>
<keyword evidence="5" id="KW-0106">Calcium</keyword>
<evidence type="ECO:0000256" key="6">
    <source>
        <dbReference type="SAM" id="MobiDB-lite"/>
    </source>
</evidence>
<feature type="transmembrane region" description="Helical" evidence="7">
    <location>
        <begin position="1056"/>
        <end position="1078"/>
    </location>
</feature>
<evidence type="ECO:0000256" key="3">
    <source>
        <dbReference type="ARBA" id="ARBA00022989"/>
    </source>
</evidence>
<keyword evidence="11" id="KW-1185">Reference proteome</keyword>
<dbReference type="InterPro" id="IPR050174">
    <property type="entry name" value="Protocadherin/Cadherin-CA"/>
</dbReference>
<protein>
    <recommendedName>
        <fullName evidence="9">Cadherin domain-containing protein</fullName>
    </recommendedName>
</protein>
<dbReference type="CDD" id="cd11304">
    <property type="entry name" value="Cadherin_repeat"/>
    <property type="match status" value="2"/>
</dbReference>
<feature type="region of interest" description="Disordered" evidence="6">
    <location>
        <begin position="523"/>
        <end position="548"/>
    </location>
</feature>
<keyword evidence="4" id="KW-0325">Glycoprotein</keyword>
<dbReference type="AlphaFoldDB" id="A0AAD5LC34"/>
<dbReference type="Pfam" id="PF00028">
    <property type="entry name" value="Cadherin"/>
    <property type="match status" value="1"/>
</dbReference>
<keyword evidence="2 7" id="KW-0812">Transmembrane</keyword>
<feature type="signal peptide" evidence="8">
    <location>
        <begin position="1"/>
        <end position="25"/>
    </location>
</feature>
<dbReference type="Gene3D" id="2.60.40.60">
    <property type="entry name" value="Cadherins"/>
    <property type="match status" value="2"/>
</dbReference>
<dbReference type="Proteomes" id="UP000820818">
    <property type="component" value="Linkage Group LG4"/>
</dbReference>
<evidence type="ECO:0000256" key="4">
    <source>
        <dbReference type="ARBA" id="ARBA00023180"/>
    </source>
</evidence>
<keyword evidence="7" id="KW-0472">Membrane</keyword>
<name>A0AAD5LC34_9CRUS</name>
<keyword evidence="8" id="KW-0732">Signal</keyword>
<dbReference type="GO" id="GO:0007156">
    <property type="term" value="P:homophilic cell adhesion via plasma membrane adhesion molecules"/>
    <property type="evidence" value="ECO:0007669"/>
    <property type="project" value="InterPro"/>
</dbReference>
<dbReference type="InterPro" id="IPR015919">
    <property type="entry name" value="Cadherin-like_sf"/>
</dbReference>
<feature type="compositionally biased region" description="Basic and acidic residues" evidence="6">
    <location>
        <begin position="1186"/>
        <end position="1204"/>
    </location>
</feature>
<feature type="compositionally biased region" description="Acidic residues" evidence="6">
    <location>
        <begin position="1240"/>
        <end position="1255"/>
    </location>
</feature>
<dbReference type="GO" id="GO:0005509">
    <property type="term" value="F:calcium ion binding"/>
    <property type="evidence" value="ECO:0007669"/>
    <property type="project" value="UniProtKB-UniRule"/>
</dbReference>
<feature type="compositionally biased region" description="Polar residues" evidence="6">
    <location>
        <begin position="1151"/>
        <end position="1164"/>
    </location>
</feature>
<evidence type="ECO:0000256" key="1">
    <source>
        <dbReference type="ARBA" id="ARBA00004167"/>
    </source>
</evidence>
<keyword evidence="3 7" id="KW-1133">Transmembrane helix</keyword>
<evidence type="ECO:0000313" key="11">
    <source>
        <dbReference type="Proteomes" id="UP000820818"/>
    </source>
</evidence>
<evidence type="ECO:0000256" key="8">
    <source>
        <dbReference type="SAM" id="SignalP"/>
    </source>
</evidence>